<keyword evidence="6" id="KW-1185">Reference proteome</keyword>
<comment type="similarity">
    <text evidence="1">Belongs to the bacterial/plant glucose-1-phosphate adenylyltransferase family.</text>
</comment>
<dbReference type="EMBL" id="AP024086">
    <property type="protein sequence ID" value="BCL59824.1"/>
    <property type="molecule type" value="Genomic_DNA"/>
</dbReference>
<name>A0A8D5JGA1_9BACT</name>
<dbReference type="GO" id="GO:0008878">
    <property type="term" value="F:glucose-1-phosphate adenylyltransferase activity"/>
    <property type="evidence" value="ECO:0007669"/>
    <property type="project" value="InterPro"/>
</dbReference>
<dbReference type="InterPro" id="IPR056818">
    <property type="entry name" value="GlmU/GlgC-like_hexapep"/>
</dbReference>
<evidence type="ECO:0000256" key="3">
    <source>
        <dbReference type="ARBA" id="ARBA00022695"/>
    </source>
</evidence>
<evidence type="ECO:0000259" key="4">
    <source>
        <dbReference type="Pfam" id="PF24894"/>
    </source>
</evidence>
<accession>A0A8D5JGA1</accession>
<evidence type="ECO:0000313" key="5">
    <source>
        <dbReference type="EMBL" id="BCL59824.1"/>
    </source>
</evidence>
<dbReference type="CDD" id="cd04651">
    <property type="entry name" value="LbH_G1P_AT_C"/>
    <property type="match status" value="1"/>
</dbReference>
<dbReference type="PANTHER" id="PTHR43523">
    <property type="entry name" value="GLUCOSE-1-PHOSPHATE ADENYLYLTRANSFERASE-RELATED"/>
    <property type="match status" value="1"/>
</dbReference>
<protein>
    <recommendedName>
        <fullName evidence="4">Glucose-1-phosphate adenylyltransferase/Bifunctional protein GlmU-like C-terminal hexapeptide domain-containing protein</fullName>
    </recommendedName>
</protein>
<reference evidence="5" key="1">
    <citation type="submission" date="2020-09" db="EMBL/GenBank/DDBJ databases">
        <title>Desulfogranum mesoprofundum gen. nov., sp. nov., a novel mesophilic, sulfate-reducing chemolithoautotroph isolated from a deep-sea hydrothermal vent chimney in the Suiyo Seamount.</title>
        <authorList>
            <person name="Hashimoto Y."/>
            <person name="Nakagawa S."/>
        </authorList>
    </citation>
    <scope>NUCLEOTIDE SEQUENCE</scope>
    <source>
        <strain evidence="5">KT2</strain>
    </source>
</reference>
<organism evidence="5 6">
    <name type="scientific">Desulfomarina profundi</name>
    <dbReference type="NCBI Taxonomy" id="2772557"/>
    <lineage>
        <taxon>Bacteria</taxon>
        <taxon>Pseudomonadati</taxon>
        <taxon>Thermodesulfobacteriota</taxon>
        <taxon>Desulfobulbia</taxon>
        <taxon>Desulfobulbales</taxon>
        <taxon>Desulfobulbaceae</taxon>
        <taxon>Desulfomarina</taxon>
    </lineage>
</organism>
<evidence type="ECO:0000256" key="1">
    <source>
        <dbReference type="ARBA" id="ARBA00010443"/>
    </source>
</evidence>
<dbReference type="Proteomes" id="UP000826725">
    <property type="component" value="Chromosome"/>
</dbReference>
<evidence type="ECO:0000256" key="2">
    <source>
        <dbReference type="ARBA" id="ARBA00022679"/>
    </source>
</evidence>
<evidence type="ECO:0000313" key="6">
    <source>
        <dbReference type="Proteomes" id="UP000826725"/>
    </source>
</evidence>
<dbReference type="GO" id="GO:0005978">
    <property type="term" value="P:glycogen biosynthetic process"/>
    <property type="evidence" value="ECO:0007669"/>
    <property type="project" value="InterPro"/>
</dbReference>
<keyword evidence="2" id="KW-0808">Transferase</keyword>
<keyword evidence="3" id="KW-0548">Nucleotidyltransferase</keyword>
<gene>
    <name evidence="5" type="ORF">DGMP_05170</name>
</gene>
<dbReference type="AlphaFoldDB" id="A0A8D5JGA1"/>
<proteinExistence type="inferred from homology"/>
<dbReference type="KEGG" id="dbk:DGMP_05170"/>
<sequence length="220" mass="24658">MTILCFNTDVLCRALEENQTGESYHFGRDIIPMLLDGNYKVYGYKFNGYWGYTRTINEFWQSNMDLLGPDPRIDLEKWVFRTNMDHRGIRDQEPALLEENAVVQNSLLYNGCKVAGSVRNSILFPGVHVRQGAVVENSVLFFDNSIGENCRLNTVVSDVNTSFGAGANIGAKTGSVAEEITVIGWNNEVPDNIRIGAGAVVHPRRKGKWPEYVRPGEVLK</sequence>
<dbReference type="InterPro" id="IPR011831">
    <property type="entry name" value="ADP-Glc_PPase"/>
</dbReference>
<dbReference type="PANTHER" id="PTHR43523:SF2">
    <property type="entry name" value="GLUCOSE-1-PHOSPHATE ADENYLYLTRANSFERASE"/>
    <property type="match status" value="1"/>
</dbReference>
<feature type="domain" description="Glucose-1-phosphate adenylyltransferase/Bifunctional protein GlmU-like C-terminal hexapeptide" evidence="4">
    <location>
        <begin position="99"/>
        <end position="173"/>
    </location>
</feature>
<dbReference type="Pfam" id="PF24894">
    <property type="entry name" value="Hexapep_GlmU"/>
    <property type="match status" value="1"/>
</dbReference>